<dbReference type="GO" id="GO:0102965">
    <property type="term" value="F:alcohol-forming long-chain fatty acyl-CoA reductase activity"/>
    <property type="evidence" value="ECO:0007669"/>
    <property type="project" value="UniProtKB-EC"/>
</dbReference>
<dbReference type="InterPro" id="IPR026055">
    <property type="entry name" value="FAR"/>
</dbReference>
<gene>
    <name evidence="7" type="ORF">ONE63_004206</name>
</gene>
<evidence type="ECO:0000259" key="6">
    <source>
        <dbReference type="Pfam" id="PF07993"/>
    </source>
</evidence>
<keyword evidence="8" id="KW-1185">Reference proteome</keyword>
<evidence type="ECO:0000313" key="8">
    <source>
        <dbReference type="Proteomes" id="UP001075354"/>
    </source>
</evidence>
<evidence type="ECO:0000259" key="5">
    <source>
        <dbReference type="Pfam" id="PF03015"/>
    </source>
</evidence>
<dbReference type="Gene3D" id="3.40.50.720">
    <property type="entry name" value="NAD(P)-binding Rossmann-like Domain"/>
    <property type="match status" value="1"/>
</dbReference>
<evidence type="ECO:0000256" key="3">
    <source>
        <dbReference type="ARBA" id="ARBA00023098"/>
    </source>
</evidence>
<dbReference type="GO" id="GO:0035336">
    <property type="term" value="P:long-chain fatty-acyl-CoA metabolic process"/>
    <property type="evidence" value="ECO:0007669"/>
    <property type="project" value="TreeGrafter"/>
</dbReference>
<sequence length="506" mass="56189">MDIDMDVYHGELRRRNRLAEEGRAARVRGGVFDGEAGLPPVTTLMAGKDVLVTGASGFLGRVLLEKLLRSCPGVRTVFLLLRPKRGVAPAQRVRDIVDVRLFDQLLVEQPSALDKLVAVAGDCAQPGLGLAAEDRDRLQRTVAFVYHGAASVRFDDPVEKAVLLNTRGTWELAELCAGMARLEALVHISTAYTNINQDVVEERLYPTHLDWRLVVRAVSDPETARVMNTLGHKLLGFHPNTYTFSKALGEQVMAEAARHLPVIIVRPAVVIGAAKEPFPGWLDTVNSPAALWAAINKGVIRVSRLASSHTTADYMPVDIVAKGTIVAGYVRATNHGRDQDDGAVPVVNMAITDVHPVPGWMLEEIFNKSCRRAVPYCSAIRYPMFFTDVSGPLYILLDFFFHILFGFATDLALRIGGQKPRLLKVYRKLAVATSALAVFLDLKIGFKTTNFWELQKLIHPSDVKDFDFDLDSLDPRKDGKNQLMGILEYAFNERFDREKGIRHIDR</sequence>
<accession>A0AAV7X7M0</accession>
<reference evidence="7" key="1">
    <citation type="submission" date="2022-12" db="EMBL/GenBank/DDBJ databases">
        <title>Chromosome-level genome assembly of the bean flower thrips Megalurothrips usitatus.</title>
        <authorList>
            <person name="Ma L."/>
            <person name="Liu Q."/>
            <person name="Li H."/>
            <person name="Cai W."/>
        </authorList>
    </citation>
    <scope>NUCLEOTIDE SEQUENCE</scope>
    <source>
        <strain evidence="7">Cailab_2022a</strain>
    </source>
</reference>
<dbReference type="GO" id="GO:0080019">
    <property type="term" value="F:alcohol-forming very long-chain fatty acyl-CoA reductase activity"/>
    <property type="evidence" value="ECO:0007669"/>
    <property type="project" value="InterPro"/>
</dbReference>
<feature type="domain" description="Thioester reductase (TE)" evidence="6">
    <location>
        <begin position="52"/>
        <end position="322"/>
    </location>
</feature>
<comment type="function">
    <text evidence="4">Catalyzes the reduction of fatty acyl-CoA to fatty alcohols.</text>
</comment>
<protein>
    <recommendedName>
        <fullName evidence="4">Fatty acyl-CoA reductase</fullName>
        <ecNumber evidence="4">1.2.1.84</ecNumber>
    </recommendedName>
</protein>
<dbReference type="SUPFAM" id="SSF51735">
    <property type="entry name" value="NAD(P)-binding Rossmann-fold domains"/>
    <property type="match status" value="1"/>
</dbReference>
<dbReference type="InterPro" id="IPR013120">
    <property type="entry name" value="FAR_NAD-bd"/>
</dbReference>
<dbReference type="Pfam" id="PF03015">
    <property type="entry name" value="Sterile"/>
    <property type="match status" value="1"/>
</dbReference>
<organism evidence="7 8">
    <name type="scientific">Megalurothrips usitatus</name>
    <name type="common">bean blossom thrips</name>
    <dbReference type="NCBI Taxonomy" id="439358"/>
    <lineage>
        <taxon>Eukaryota</taxon>
        <taxon>Metazoa</taxon>
        <taxon>Ecdysozoa</taxon>
        <taxon>Arthropoda</taxon>
        <taxon>Hexapoda</taxon>
        <taxon>Insecta</taxon>
        <taxon>Pterygota</taxon>
        <taxon>Neoptera</taxon>
        <taxon>Paraneoptera</taxon>
        <taxon>Thysanoptera</taxon>
        <taxon>Terebrantia</taxon>
        <taxon>Thripoidea</taxon>
        <taxon>Thripidae</taxon>
        <taxon>Megalurothrips</taxon>
    </lineage>
</organism>
<dbReference type="EMBL" id="JAPTSV010000015">
    <property type="protein sequence ID" value="KAJ1519974.1"/>
    <property type="molecule type" value="Genomic_DNA"/>
</dbReference>
<keyword evidence="3 4" id="KW-0443">Lipid metabolism</keyword>
<dbReference type="Pfam" id="PF07993">
    <property type="entry name" value="NAD_binding_4"/>
    <property type="match status" value="1"/>
</dbReference>
<dbReference type="AlphaFoldDB" id="A0AAV7X7M0"/>
<evidence type="ECO:0000256" key="4">
    <source>
        <dbReference type="RuleBase" id="RU363097"/>
    </source>
</evidence>
<comment type="similarity">
    <text evidence="1 4">Belongs to the fatty acyl-CoA reductase family.</text>
</comment>
<evidence type="ECO:0000256" key="1">
    <source>
        <dbReference type="ARBA" id="ARBA00005928"/>
    </source>
</evidence>
<dbReference type="PANTHER" id="PTHR11011">
    <property type="entry name" value="MALE STERILITY PROTEIN 2-RELATED"/>
    <property type="match status" value="1"/>
</dbReference>
<name>A0AAV7X7M0_9NEOP</name>
<dbReference type="InterPro" id="IPR036291">
    <property type="entry name" value="NAD(P)-bd_dom_sf"/>
</dbReference>
<evidence type="ECO:0000256" key="2">
    <source>
        <dbReference type="ARBA" id="ARBA00022516"/>
    </source>
</evidence>
<keyword evidence="2 4" id="KW-0444">Lipid biosynthesis</keyword>
<keyword evidence="4" id="KW-0521">NADP</keyword>
<dbReference type="Proteomes" id="UP001075354">
    <property type="component" value="Chromosome 15"/>
</dbReference>
<dbReference type="EC" id="1.2.1.84" evidence="4"/>
<dbReference type="GO" id="GO:0005777">
    <property type="term" value="C:peroxisome"/>
    <property type="evidence" value="ECO:0007669"/>
    <property type="project" value="TreeGrafter"/>
</dbReference>
<evidence type="ECO:0000313" key="7">
    <source>
        <dbReference type="EMBL" id="KAJ1519974.1"/>
    </source>
</evidence>
<dbReference type="CDD" id="cd05236">
    <property type="entry name" value="FAR-N_SDR_e"/>
    <property type="match status" value="1"/>
</dbReference>
<feature type="domain" description="Fatty acyl-CoA reductase C-terminal" evidence="5">
    <location>
        <begin position="401"/>
        <end position="493"/>
    </location>
</feature>
<proteinExistence type="inferred from homology"/>
<comment type="catalytic activity">
    <reaction evidence="4">
        <text>a long-chain fatty acyl-CoA + 2 NADPH + 2 H(+) = a long-chain primary fatty alcohol + 2 NADP(+) + CoA</text>
        <dbReference type="Rhea" id="RHEA:52716"/>
        <dbReference type="ChEBI" id="CHEBI:15378"/>
        <dbReference type="ChEBI" id="CHEBI:57287"/>
        <dbReference type="ChEBI" id="CHEBI:57783"/>
        <dbReference type="ChEBI" id="CHEBI:58349"/>
        <dbReference type="ChEBI" id="CHEBI:77396"/>
        <dbReference type="ChEBI" id="CHEBI:83139"/>
        <dbReference type="EC" id="1.2.1.84"/>
    </reaction>
</comment>
<comment type="caution">
    <text evidence="7">The sequence shown here is derived from an EMBL/GenBank/DDBJ whole genome shotgun (WGS) entry which is preliminary data.</text>
</comment>
<dbReference type="InterPro" id="IPR033640">
    <property type="entry name" value="FAR_C"/>
</dbReference>
<keyword evidence="4" id="KW-0560">Oxidoreductase</keyword>
<dbReference type="PANTHER" id="PTHR11011:SF24">
    <property type="entry name" value="FATTY ACYL-COA REDUCTASE"/>
    <property type="match status" value="1"/>
</dbReference>